<sequence length="213" mass="22881">MATAALEIFGLGISVLGWIGVMVACGVSMWKVTAIVETNMLPFIQWEGLWMDCTVQGTGIMQCQVHHSILSLELDLQVARALTVIASTLGLIGVIVAILGAQCTNCVSGEASKTKIIIAAGVMFIISGLLVLIPVSWMAHNIIRDFHNPGIPRAKKRELGPALYIGWAASALLFTGGTLLCCSCPPRDGNYSARYSAPRRQSVNGEYDKKNYV</sequence>
<keyword evidence="4 8" id="KW-0812">Transmembrane</keyword>
<dbReference type="InterPro" id="IPR006187">
    <property type="entry name" value="Claudin"/>
</dbReference>
<dbReference type="OMA" id="SWFANTI"/>
<evidence type="ECO:0000256" key="7">
    <source>
        <dbReference type="ARBA" id="ARBA00023136"/>
    </source>
</evidence>
<gene>
    <name evidence="9" type="primary">CLDN5</name>
</gene>
<reference evidence="10" key="1">
    <citation type="submission" date="2011-08" db="EMBL/GenBank/DDBJ databases">
        <title>The draft genome of Latimeria chalumnae.</title>
        <authorList>
            <person name="Di Palma F."/>
            <person name="Alfoldi J."/>
            <person name="Johnson J."/>
            <person name="Berlin A."/>
            <person name="Gnerre S."/>
            <person name="Jaffe D."/>
            <person name="MacCallum I."/>
            <person name="Young S."/>
            <person name="Walker B.J."/>
            <person name="Lander E."/>
            <person name="Lindblad-Toh K."/>
        </authorList>
    </citation>
    <scope>NUCLEOTIDE SEQUENCE [LARGE SCALE GENOMIC DNA]</scope>
    <source>
        <strain evidence="10">Wild caught</strain>
    </source>
</reference>
<dbReference type="InterPro" id="IPR017974">
    <property type="entry name" value="Claudin_CS"/>
</dbReference>
<dbReference type="eggNOG" id="ENOG502QW5D">
    <property type="taxonomic scope" value="Eukaryota"/>
</dbReference>
<proteinExistence type="inferred from homology"/>
<keyword evidence="3 8" id="KW-1003">Cell membrane</keyword>
<keyword evidence="5 8" id="KW-0965">Cell junction</keyword>
<dbReference type="FunFam" id="1.20.140.150:FF:000001">
    <property type="entry name" value="Claudin"/>
    <property type="match status" value="1"/>
</dbReference>
<dbReference type="Pfam" id="PF00822">
    <property type="entry name" value="PMP22_Claudin"/>
    <property type="match status" value="1"/>
</dbReference>
<dbReference type="STRING" id="7897.ENSLACP00000017353"/>
<dbReference type="Gene3D" id="1.20.140.150">
    <property type="match status" value="1"/>
</dbReference>
<organism evidence="9 10">
    <name type="scientific">Latimeria chalumnae</name>
    <name type="common">Coelacanth</name>
    <dbReference type="NCBI Taxonomy" id="7897"/>
    <lineage>
        <taxon>Eukaryota</taxon>
        <taxon>Metazoa</taxon>
        <taxon>Chordata</taxon>
        <taxon>Craniata</taxon>
        <taxon>Vertebrata</taxon>
        <taxon>Euteleostomi</taxon>
        <taxon>Coelacanthiformes</taxon>
        <taxon>Coelacanthidae</taxon>
        <taxon>Latimeria</taxon>
    </lineage>
</organism>
<dbReference type="HOGENOM" id="CLU_076370_1_2_1"/>
<evidence type="ECO:0000313" key="10">
    <source>
        <dbReference type="Proteomes" id="UP000008672"/>
    </source>
</evidence>
<keyword evidence="2 8" id="KW-0796">Tight junction</keyword>
<keyword evidence="6 8" id="KW-1133">Transmembrane helix</keyword>
<dbReference type="KEGG" id="lcm:102359825"/>
<evidence type="ECO:0000256" key="5">
    <source>
        <dbReference type="ARBA" id="ARBA00022949"/>
    </source>
</evidence>
<dbReference type="InParanoid" id="H3B632"/>
<dbReference type="Proteomes" id="UP000008672">
    <property type="component" value="Unassembled WGS sequence"/>
</dbReference>
<feature type="transmembrane region" description="Helical" evidence="8">
    <location>
        <begin position="116"/>
        <end position="139"/>
    </location>
</feature>
<evidence type="ECO:0000256" key="2">
    <source>
        <dbReference type="ARBA" id="ARBA00022427"/>
    </source>
</evidence>
<evidence type="ECO:0000256" key="6">
    <source>
        <dbReference type="ARBA" id="ARBA00022989"/>
    </source>
</evidence>
<dbReference type="InterPro" id="IPR004031">
    <property type="entry name" value="PMP22/EMP/MP20/Claudin"/>
</dbReference>
<dbReference type="GO" id="GO:0005923">
    <property type="term" value="C:bicellular tight junction"/>
    <property type="evidence" value="ECO:0007669"/>
    <property type="project" value="UniProtKB-SubCell"/>
</dbReference>
<dbReference type="GO" id="GO:0005886">
    <property type="term" value="C:plasma membrane"/>
    <property type="evidence" value="ECO:0007669"/>
    <property type="project" value="UniProtKB-SubCell"/>
</dbReference>
<name>H3B632_LATCH</name>
<dbReference type="GeneTree" id="ENSGT00940000161769"/>
<reference evidence="9" key="3">
    <citation type="submission" date="2025-09" db="UniProtKB">
        <authorList>
            <consortium name="Ensembl"/>
        </authorList>
    </citation>
    <scope>IDENTIFICATION</scope>
</reference>
<dbReference type="GeneID" id="102359825"/>
<dbReference type="OrthoDB" id="9423433at2759"/>
<feature type="transmembrane region" description="Helical" evidence="8">
    <location>
        <begin position="159"/>
        <end position="180"/>
    </location>
</feature>
<accession>H3B632</accession>
<protein>
    <recommendedName>
        <fullName evidence="8">Claudin</fullName>
    </recommendedName>
</protein>
<dbReference type="PANTHER" id="PTHR12002">
    <property type="entry name" value="CLAUDIN"/>
    <property type="match status" value="1"/>
</dbReference>
<evidence type="ECO:0000256" key="8">
    <source>
        <dbReference type="RuleBase" id="RU060637"/>
    </source>
</evidence>
<evidence type="ECO:0000256" key="4">
    <source>
        <dbReference type="ARBA" id="ARBA00022692"/>
    </source>
</evidence>
<evidence type="ECO:0000313" key="9">
    <source>
        <dbReference type="Ensembl" id="ENSLACP00000017353.1"/>
    </source>
</evidence>
<keyword evidence="10" id="KW-1185">Reference proteome</keyword>
<dbReference type="Ensembl" id="ENSLACT00000017480.1">
    <property type="protein sequence ID" value="ENSLACP00000017353.1"/>
    <property type="gene ID" value="ENSLACG00000015285.1"/>
</dbReference>
<feature type="transmembrane region" description="Helical" evidence="8">
    <location>
        <begin position="6"/>
        <end position="30"/>
    </location>
</feature>
<evidence type="ECO:0000256" key="3">
    <source>
        <dbReference type="ARBA" id="ARBA00022475"/>
    </source>
</evidence>
<feature type="transmembrane region" description="Helical" evidence="8">
    <location>
        <begin position="81"/>
        <end position="101"/>
    </location>
</feature>
<comment type="similarity">
    <text evidence="1 8">Belongs to the claudin family.</text>
</comment>
<dbReference type="PRINTS" id="PR01077">
    <property type="entry name" value="CLAUDIN"/>
</dbReference>
<reference evidence="9" key="2">
    <citation type="submission" date="2025-08" db="UniProtKB">
        <authorList>
            <consortium name="Ensembl"/>
        </authorList>
    </citation>
    <scope>IDENTIFICATION</scope>
</reference>
<comment type="function">
    <text evidence="8">Claudins function as major constituents of the tight junction complexes that regulate the permeability of epithelia.</text>
</comment>
<comment type="subcellular location">
    <subcellularLocation>
        <location evidence="8">Cell junction</location>
        <location evidence="8">Tight junction</location>
    </subcellularLocation>
    <subcellularLocation>
        <location evidence="8">Cell membrane</location>
        <topology evidence="8">Multi-pass membrane protein</topology>
    </subcellularLocation>
</comment>
<dbReference type="CTD" id="406559"/>
<dbReference type="AlphaFoldDB" id="H3B632"/>
<keyword evidence="7 8" id="KW-0472">Membrane</keyword>
<evidence type="ECO:0000256" key="1">
    <source>
        <dbReference type="ARBA" id="ARBA00008295"/>
    </source>
</evidence>
<dbReference type="PROSITE" id="PS01346">
    <property type="entry name" value="CLAUDIN"/>
    <property type="match status" value="1"/>
</dbReference>
<dbReference type="Bgee" id="ENSLACG00000015285">
    <property type="expression patterns" value="Expressed in muscle tissue and 4 other cell types or tissues"/>
</dbReference>
<dbReference type="GO" id="GO:0005198">
    <property type="term" value="F:structural molecule activity"/>
    <property type="evidence" value="ECO:0007669"/>
    <property type="project" value="InterPro"/>
</dbReference>
<dbReference type="EMBL" id="AFYH01024007">
    <property type="status" value="NOT_ANNOTATED_CDS"/>
    <property type="molecule type" value="Genomic_DNA"/>
</dbReference>